<dbReference type="EMBL" id="JNBR01000583">
    <property type="protein sequence ID" value="OQR90730.1"/>
    <property type="molecule type" value="Genomic_DNA"/>
</dbReference>
<dbReference type="InterPro" id="IPR011009">
    <property type="entry name" value="Kinase-like_dom_sf"/>
</dbReference>
<protein>
    <submittedName>
        <fullName evidence="7">Protein kinase</fullName>
    </submittedName>
</protein>
<dbReference type="PANTHER" id="PTHR24346:SF77">
    <property type="entry name" value="SERINE THREONINE PROTEIN KINASE"/>
    <property type="match status" value="1"/>
</dbReference>
<dbReference type="InterPro" id="IPR000719">
    <property type="entry name" value="Prot_kinase_dom"/>
</dbReference>
<dbReference type="InterPro" id="IPR008271">
    <property type="entry name" value="Ser/Thr_kinase_AS"/>
</dbReference>
<evidence type="ECO:0000313" key="8">
    <source>
        <dbReference type="Proteomes" id="UP000243579"/>
    </source>
</evidence>
<dbReference type="GO" id="GO:0005737">
    <property type="term" value="C:cytoplasm"/>
    <property type="evidence" value="ECO:0007669"/>
    <property type="project" value="TreeGrafter"/>
</dbReference>
<dbReference type="STRING" id="1202772.A0A1V9YYW3"/>
<dbReference type="SUPFAM" id="SSF56112">
    <property type="entry name" value="Protein kinase-like (PK-like)"/>
    <property type="match status" value="1"/>
</dbReference>
<dbReference type="GO" id="GO:0004674">
    <property type="term" value="F:protein serine/threonine kinase activity"/>
    <property type="evidence" value="ECO:0007669"/>
    <property type="project" value="UniProtKB-KW"/>
</dbReference>
<keyword evidence="7" id="KW-0808">Transferase</keyword>
<dbReference type="PROSITE" id="PS00107">
    <property type="entry name" value="PROTEIN_KINASE_ATP"/>
    <property type="match status" value="1"/>
</dbReference>
<sequence length="438" mass="47911">MRGSTGHIRGPRPSRRATVTGGEDASEVQEKEVTAIELDDAGAPHRVNEYAIGAELGRGAFARVYRGSKDGELFAIKVFNKSLLKRKQEFKRVGGRMVATNAFQKVQKEVAIMKKLRHPNLTRLYEVIDSPEDDKLFLVLDLIAGGQLLLFDAKAQRYSYTRDGGAPSPGPVTPVDVIQDCLVDVAWGLDYLHRNLICHRDIKPENILVTEDEQYVLGDFGVAHMFSETDAELSLKSTEGTYHFLAPECTTGEPFDPFKVDVWALGVTLFAMVFGTTPFGASAATPAEVLTAVRSDPLVFPNAVDPELQDLLERLLDKAPTSRLSISGLLVHPWLTASVVAAAKAPNVTDAIDVSGDEIAVAFTRNNKMLLLTLLKLKLNAKLRRARASLAERAKADETAAPTRPADDLPKPRRSSRQVSDVAIETRSPVGDPTCRLM</sequence>
<dbReference type="PROSITE" id="PS50011">
    <property type="entry name" value="PROTEIN_KINASE_DOM"/>
    <property type="match status" value="1"/>
</dbReference>
<proteinExistence type="inferred from homology"/>
<evidence type="ECO:0000256" key="5">
    <source>
        <dbReference type="SAM" id="MobiDB-lite"/>
    </source>
</evidence>
<keyword evidence="7" id="KW-0418">Kinase</keyword>
<keyword evidence="1 3" id="KW-0547">Nucleotide-binding</keyword>
<dbReference type="PANTHER" id="PTHR24346">
    <property type="entry name" value="MAP/MICROTUBULE AFFINITY-REGULATING KINASE"/>
    <property type="match status" value="1"/>
</dbReference>
<dbReference type="Gene3D" id="1.10.510.10">
    <property type="entry name" value="Transferase(Phosphotransferase) domain 1"/>
    <property type="match status" value="1"/>
</dbReference>
<dbReference type="Gene3D" id="3.30.200.20">
    <property type="entry name" value="Phosphorylase Kinase, domain 1"/>
    <property type="match status" value="1"/>
</dbReference>
<dbReference type="GO" id="GO:0005524">
    <property type="term" value="F:ATP binding"/>
    <property type="evidence" value="ECO:0007669"/>
    <property type="project" value="UniProtKB-UniRule"/>
</dbReference>
<feature type="region of interest" description="Disordered" evidence="5">
    <location>
        <begin position="1"/>
        <end position="30"/>
    </location>
</feature>
<evidence type="ECO:0000259" key="6">
    <source>
        <dbReference type="PROSITE" id="PS50011"/>
    </source>
</evidence>
<dbReference type="GO" id="GO:0035556">
    <property type="term" value="P:intracellular signal transduction"/>
    <property type="evidence" value="ECO:0007669"/>
    <property type="project" value="TreeGrafter"/>
</dbReference>
<dbReference type="CDD" id="cd14008">
    <property type="entry name" value="STKc_LKB1_CaMKK"/>
    <property type="match status" value="1"/>
</dbReference>
<accession>A0A1V9YYW3</accession>
<comment type="similarity">
    <text evidence="4">Belongs to the protein kinase superfamily.</text>
</comment>
<dbReference type="Proteomes" id="UP000243579">
    <property type="component" value="Unassembled WGS sequence"/>
</dbReference>
<dbReference type="Pfam" id="PF00069">
    <property type="entry name" value="Pkinase"/>
    <property type="match status" value="1"/>
</dbReference>
<dbReference type="SMART" id="SM00220">
    <property type="entry name" value="S_TKc"/>
    <property type="match status" value="1"/>
</dbReference>
<dbReference type="PROSITE" id="PS00108">
    <property type="entry name" value="PROTEIN_KINASE_ST"/>
    <property type="match status" value="1"/>
</dbReference>
<evidence type="ECO:0000256" key="3">
    <source>
        <dbReference type="PROSITE-ProRule" id="PRU10141"/>
    </source>
</evidence>
<dbReference type="InterPro" id="IPR017441">
    <property type="entry name" value="Protein_kinase_ATP_BS"/>
</dbReference>
<evidence type="ECO:0000256" key="4">
    <source>
        <dbReference type="RuleBase" id="RU000304"/>
    </source>
</evidence>
<name>A0A1V9YYW3_ACHHY</name>
<feature type="binding site" evidence="3">
    <location>
        <position position="77"/>
    </location>
    <ligand>
        <name>ATP</name>
        <dbReference type="ChEBI" id="CHEBI:30616"/>
    </ligand>
</feature>
<feature type="region of interest" description="Disordered" evidence="5">
    <location>
        <begin position="391"/>
        <end position="438"/>
    </location>
</feature>
<feature type="domain" description="Protein kinase" evidence="6">
    <location>
        <begin position="50"/>
        <end position="335"/>
    </location>
</feature>
<gene>
    <name evidence="7" type="ORF">ACHHYP_05295</name>
</gene>
<keyword evidence="8" id="KW-1185">Reference proteome</keyword>
<dbReference type="OrthoDB" id="68483at2759"/>
<organism evidence="7 8">
    <name type="scientific">Achlya hypogyna</name>
    <name type="common">Oomycete</name>
    <name type="synonym">Protoachlya hypogyna</name>
    <dbReference type="NCBI Taxonomy" id="1202772"/>
    <lineage>
        <taxon>Eukaryota</taxon>
        <taxon>Sar</taxon>
        <taxon>Stramenopiles</taxon>
        <taxon>Oomycota</taxon>
        <taxon>Saprolegniomycetes</taxon>
        <taxon>Saprolegniales</taxon>
        <taxon>Achlyaceae</taxon>
        <taxon>Achlya</taxon>
    </lineage>
</organism>
<reference evidence="7 8" key="1">
    <citation type="journal article" date="2014" name="Genome Biol. Evol.">
        <title>The secreted proteins of Achlya hypogyna and Thraustotheca clavata identify the ancestral oomycete secretome and reveal gene acquisitions by horizontal gene transfer.</title>
        <authorList>
            <person name="Misner I."/>
            <person name="Blouin N."/>
            <person name="Leonard G."/>
            <person name="Richards T.A."/>
            <person name="Lane C.E."/>
        </authorList>
    </citation>
    <scope>NUCLEOTIDE SEQUENCE [LARGE SCALE GENOMIC DNA]</scope>
    <source>
        <strain evidence="7 8">ATCC 48635</strain>
    </source>
</reference>
<comment type="caution">
    <text evidence="7">The sequence shown here is derived from an EMBL/GenBank/DDBJ whole genome shotgun (WGS) entry which is preliminary data.</text>
</comment>
<keyword evidence="4" id="KW-0723">Serine/threonine-protein kinase</keyword>
<keyword evidence="2 3" id="KW-0067">ATP-binding</keyword>
<evidence type="ECO:0000256" key="2">
    <source>
        <dbReference type="ARBA" id="ARBA00022840"/>
    </source>
</evidence>
<evidence type="ECO:0000256" key="1">
    <source>
        <dbReference type="ARBA" id="ARBA00022741"/>
    </source>
</evidence>
<dbReference type="AlphaFoldDB" id="A0A1V9YYW3"/>
<evidence type="ECO:0000313" key="7">
    <source>
        <dbReference type="EMBL" id="OQR90730.1"/>
    </source>
</evidence>